<feature type="transmembrane region" description="Helical" evidence="1">
    <location>
        <begin position="121"/>
        <end position="146"/>
    </location>
</feature>
<dbReference type="PANTHER" id="PTHR37305">
    <property type="entry name" value="INTEGRAL MEMBRANE PROTEIN-RELATED"/>
    <property type="match status" value="1"/>
</dbReference>
<name>A0ABW9QVQ1_9ACTN</name>
<comment type="caution">
    <text evidence="2">The sequence shown here is derived from an EMBL/GenBank/DDBJ whole genome shotgun (WGS) entry which is preliminary data.</text>
</comment>
<feature type="transmembrane region" description="Helical" evidence="1">
    <location>
        <begin position="197"/>
        <end position="218"/>
    </location>
</feature>
<keyword evidence="1" id="KW-0472">Membrane</keyword>
<dbReference type="PANTHER" id="PTHR37305:SF1">
    <property type="entry name" value="MEMBRANE PROTEIN"/>
    <property type="match status" value="1"/>
</dbReference>
<dbReference type="Proteomes" id="UP000437736">
    <property type="component" value="Unassembled WGS sequence"/>
</dbReference>
<dbReference type="EMBL" id="WJHE01000660">
    <property type="protein sequence ID" value="MST33606.1"/>
    <property type="molecule type" value="Genomic_DNA"/>
</dbReference>
<feature type="transmembrane region" description="Helical" evidence="1">
    <location>
        <begin position="166"/>
        <end position="190"/>
    </location>
</feature>
<reference evidence="2 3" key="1">
    <citation type="submission" date="2019-11" db="EMBL/GenBank/DDBJ databases">
        <title>Acidiferrimicrobium australis gen. nov., sp. nov., an acidophilic and obligately heterotrophic, member of the Actinobacteria that catalyses dissimilatory oxido- reduction of iron isolated from metal-rich acidic water in Chile.</title>
        <authorList>
            <person name="Gonzalez D."/>
            <person name="Huber K."/>
            <person name="Hedrich S."/>
            <person name="Rojas-Villalobos C."/>
            <person name="Quatrini R."/>
            <person name="Dinamarca M.A."/>
            <person name="Schwarz A."/>
            <person name="Canales C."/>
            <person name="Nancucheo I."/>
        </authorList>
    </citation>
    <scope>NUCLEOTIDE SEQUENCE [LARGE SCALE GENOMIC DNA]</scope>
    <source>
        <strain evidence="2 3">USS-CCA1</strain>
    </source>
</reference>
<feature type="transmembrane region" description="Helical" evidence="1">
    <location>
        <begin position="38"/>
        <end position="60"/>
    </location>
</feature>
<feature type="transmembrane region" description="Helical" evidence="1">
    <location>
        <begin position="80"/>
        <end position="100"/>
    </location>
</feature>
<protein>
    <submittedName>
        <fullName evidence="2">ABC transporter permease</fullName>
    </submittedName>
</protein>
<evidence type="ECO:0000313" key="3">
    <source>
        <dbReference type="Proteomes" id="UP000437736"/>
    </source>
</evidence>
<keyword evidence="1" id="KW-1133">Transmembrane helix</keyword>
<sequence>MTAVAPAPARPDRPVRHAGLVDALRAEWAKMVTLRSTWITLGVAVVLGVGGSAGISAAAAHAYRQGHIGPRGWQPAQVSLVSLFFVQWAMAVLGALVITGEYGSGMIRNSLAAVPRRGRFLAAKATVLTVVVFVVGEVIAFGSFLLGQVMFGSGVPQATLSNGATLRAVIGAGLYLTAIALLTTGLGFLVRATAAAMAIIVGLLFIFPIIFGAIPVSWLKQVNKWWPTQAGQQVYSQVGPHASDVLGPWAGFGILCAFVAIVLAAAYWVLRTRNA</sequence>
<accession>A0ABW9QVQ1</accession>
<proteinExistence type="predicted"/>
<organism evidence="2 3">
    <name type="scientific">Acidiferrimicrobium australe</name>
    <dbReference type="NCBI Taxonomy" id="2664430"/>
    <lineage>
        <taxon>Bacteria</taxon>
        <taxon>Bacillati</taxon>
        <taxon>Actinomycetota</taxon>
        <taxon>Acidimicrobiia</taxon>
        <taxon>Acidimicrobiales</taxon>
        <taxon>Acidimicrobiaceae</taxon>
        <taxon>Acidiferrimicrobium</taxon>
    </lineage>
</organism>
<keyword evidence="1" id="KW-0812">Transmembrane</keyword>
<gene>
    <name evidence="2" type="ORF">GHK86_12855</name>
</gene>
<evidence type="ECO:0000313" key="2">
    <source>
        <dbReference type="EMBL" id="MST33606.1"/>
    </source>
</evidence>
<feature type="transmembrane region" description="Helical" evidence="1">
    <location>
        <begin position="249"/>
        <end position="270"/>
    </location>
</feature>
<dbReference type="Pfam" id="PF12730">
    <property type="entry name" value="ABC2_membrane_4"/>
    <property type="match status" value="1"/>
</dbReference>
<keyword evidence="3" id="KW-1185">Reference proteome</keyword>
<evidence type="ECO:0000256" key="1">
    <source>
        <dbReference type="SAM" id="Phobius"/>
    </source>
</evidence>